<proteinExistence type="predicted"/>
<dbReference type="AlphaFoldDB" id="A0A173RNS0"/>
<evidence type="ECO:0000313" key="3">
    <source>
        <dbReference type="Proteomes" id="UP000487649"/>
    </source>
</evidence>
<organism evidence="2 3">
    <name type="scientific">Turicibacter sanguinis</name>
    <dbReference type="NCBI Taxonomy" id="154288"/>
    <lineage>
        <taxon>Bacteria</taxon>
        <taxon>Bacillati</taxon>
        <taxon>Bacillota</taxon>
        <taxon>Erysipelotrichia</taxon>
        <taxon>Erysipelotrichales</taxon>
        <taxon>Turicibacteraceae</taxon>
        <taxon>Turicibacter</taxon>
    </lineage>
</organism>
<protein>
    <submittedName>
        <fullName evidence="2">Uncharacterized protein</fullName>
    </submittedName>
</protein>
<feature type="compositionally biased region" description="Basic residues" evidence="1">
    <location>
        <begin position="53"/>
        <end position="63"/>
    </location>
</feature>
<comment type="caution">
    <text evidence="2">The sequence shown here is derived from an EMBL/GenBank/DDBJ whole genome shotgun (WGS) entry which is preliminary data.</text>
</comment>
<reference evidence="2 3" key="1">
    <citation type="journal article" date="2019" name="Nat. Med.">
        <title>A library of human gut bacterial isolates paired with longitudinal multiomics data enables mechanistic microbiome research.</title>
        <authorList>
            <person name="Poyet M."/>
            <person name="Groussin M."/>
            <person name="Gibbons S.M."/>
            <person name="Avila-Pacheco J."/>
            <person name="Jiang X."/>
            <person name="Kearney S.M."/>
            <person name="Perrotta A.R."/>
            <person name="Berdy B."/>
            <person name="Zhao S."/>
            <person name="Lieberman T.D."/>
            <person name="Swanson P.K."/>
            <person name="Smith M."/>
            <person name="Roesemann S."/>
            <person name="Alexander J.E."/>
            <person name="Rich S.A."/>
            <person name="Livny J."/>
            <person name="Vlamakis H."/>
            <person name="Clish C."/>
            <person name="Bullock K."/>
            <person name="Deik A."/>
            <person name="Scott J."/>
            <person name="Pierce K.A."/>
            <person name="Xavier R.J."/>
            <person name="Alm E.J."/>
        </authorList>
    </citation>
    <scope>NUCLEOTIDE SEQUENCE [LARGE SCALE GENOMIC DNA]</scope>
    <source>
        <strain evidence="2 3">BIOML-A198</strain>
    </source>
</reference>
<gene>
    <name evidence="2" type="ORF">GMA92_08080</name>
</gene>
<accession>A0A173RNS0</accession>
<dbReference type="Proteomes" id="UP000487649">
    <property type="component" value="Unassembled WGS sequence"/>
</dbReference>
<sequence>MGKNEMGSPMNASMQSVKEKSDVEFGTGNVADVRIDVKKSTPEAARYTESAKTRRTRQMNQKH</sequence>
<dbReference type="GeneID" id="60059391"/>
<dbReference type="EMBL" id="WMQE01000016">
    <property type="protein sequence ID" value="MTK21376.1"/>
    <property type="molecule type" value="Genomic_DNA"/>
</dbReference>
<dbReference type="OrthoDB" id="1651174at2"/>
<evidence type="ECO:0000256" key="1">
    <source>
        <dbReference type="SAM" id="MobiDB-lite"/>
    </source>
</evidence>
<dbReference type="RefSeq" id="WP_006784874.1">
    <property type="nucleotide sequence ID" value="NZ_CABJBH010000003.1"/>
</dbReference>
<evidence type="ECO:0000313" key="2">
    <source>
        <dbReference type="EMBL" id="MTK21376.1"/>
    </source>
</evidence>
<name>A0A173RNS0_9FIRM</name>
<feature type="region of interest" description="Disordered" evidence="1">
    <location>
        <begin position="1"/>
        <end position="63"/>
    </location>
</feature>